<evidence type="ECO:0000313" key="2">
    <source>
        <dbReference type="EMBL" id="QDV51033.1"/>
    </source>
</evidence>
<accession>A0A518ID43</accession>
<feature type="signal peptide" evidence="1">
    <location>
        <begin position="1"/>
        <end position="28"/>
    </location>
</feature>
<reference evidence="2 3" key="1">
    <citation type="submission" date="2019-03" db="EMBL/GenBank/DDBJ databases">
        <title>Deep-cultivation of Planctomycetes and their phenomic and genomic characterization uncovers novel biology.</title>
        <authorList>
            <person name="Wiegand S."/>
            <person name="Jogler M."/>
            <person name="Boedeker C."/>
            <person name="Pinto D."/>
            <person name="Vollmers J."/>
            <person name="Rivas-Marin E."/>
            <person name="Kohn T."/>
            <person name="Peeters S.H."/>
            <person name="Heuer A."/>
            <person name="Rast P."/>
            <person name="Oberbeckmann S."/>
            <person name="Bunk B."/>
            <person name="Jeske O."/>
            <person name="Meyerdierks A."/>
            <person name="Storesund J.E."/>
            <person name="Kallscheuer N."/>
            <person name="Luecker S."/>
            <person name="Lage O.M."/>
            <person name="Pohl T."/>
            <person name="Merkel B.J."/>
            <person name="Hornburger P."/>
            <person name="Mueller R.-W."/>
            <person name="Bruemmer F."/>
            <person name="Labrenz M."/>
            <person name="Spormann A.M."/>
            <person name="Op den Camp H."/>
            <person name="Overmann J."/>
            <person name="Amann R."/>
            <person name="Jetten M.S.M."/>
            <person name="Mascher T."/>
            <person name="Medema M.H."/>
            <person name="Devos D.P."/>
            <person name="Kaster A.-K."/>
            <person name="Ovreas L."/>
            <person name="Rohde M."/>
            <person name="Galperin M.Y."/>
            <person name="Jogler C."/>
        </authorList>
    </citation>
    <scope>NUCLEOTIDE SEQUENCE [LARGE SCALE GENOMIC DNA]</scope>
    <source>
        <strain evidence="2 3">Enr17</strain>
    </source>
</reference>
<dbReference type="Proteomes" id="UP000318313">
    <property type="component" value="Chromosome"/>
</dbReference>
<evidence type="ECO:0008006" key="4">
    <source>
        <dbReference type="Google" id="ProtNLM"/>
    </source>
</evidence>
<dbReference type="AlphaFoldDB" id="A0A518ID43"/>
<evidence type="ECO:0000313" key="3">
    <source>
        <dbReference type="Proteomes" id="UP000318313"/>
    </source>
</evidence>
<sequence precursor="true">MNLLNTQSMQIKAFLCFCLLLCSTQLFAQGVPAAPPVCATEESPCVSAPDCTSCVTEVNYWVVSSRCCIQKSECCCPCCEFDVYRSSEEGCVTESTFETMTQALNPNAPICIMVHGSFVEWESALTDAYNTYFWLRNAAPQAPLNVIFFTWPSDELKTKILPIDVNILGKRAEYNGHYLARLISELPPHHQISLLGHSHGARTVSSAMHLMGGGSIQGVSLQECGIHICCRCRQFRAVFAAAAINHNWLNPGQRYGCALNCTDCLVNLRNKKDRILLFYPILAPISRRALARTGFTWLDRRALGDEYNRVHDIDVSKCVGAGHMFPNYYSHPEIAETIVPAIYFRQ</sequence>
<dbReference type="Gene3D" id="3.40.50.1820">
    <property type="entry name" value="alpha/beta hydrolase"/>
    <property type="match status" value="1"/>
</dbReference>
<dbReference type="OrthoDB" id="214440at2"/>
<dbReference type="KEGG" id="gfm:Enr17x_30850"/>
<dbReference type="InterPro" id="IPR010297">
    <property type="entry name" value="DUF900_hydrolase"/>
</dbReference>
<dbReference type="Pfam" id="PF05990">
    <property type="entry name" value="DUF900"/>
    <property type="match status" value="1"/>
</dbReference>
<gene>
    <name evidence="2" type="ORF">Enr17x_30850</name>
</gene>
<dbReference type="RefSeq" id="WP_145309959.1">
    <property type="nucleotide sequence ID" value="NZ_CP037452.1"/>
</dbReference>
<keyword evidence="1" id="KW-0732">Signal</keyword>
<evidence type="ECO:0000256" key="1">
    <source>
        <dbReference type="SAM" id="SignalP"/>
    </source>
</evidence>
<dbReference type="InterPro" id="IPR029058">
    <property type="entry name" value="AB_hydrolase_fold"/>
</dbReference>
<keyword evidence="3" id="KW-1185">Reference proteome</keyword>
<proteinExistence type="predicted"/>
<dbReference type="EMBL" id="CP037452">
    <property type="protein sequence ID" value="QDV51033.1"/>
    <property type="molecule type" value="Genomic_DNA"/>
</dbReference>
<organism evidence="2 3">
    <name type="scientific">Gimesia fumaroli</name>
    <dbReference type="NCBI Taxonomy" id="2527976"/>
    <lineage>
        <taxon>Bacteria</taxon>
        <taxon>Pseudomonadati</taxon>
        <taxon>Planctomycetota</taxon>
        <taxon>Planctomycetia</taxon>
        <taxon>Planctomycetales</taxon>
        <taxon>Planctomycetaceae</taxon>
        <taxon>Gimesia</taxon>
    </lineage>
</organism>
<protein>
    <recommendedName>
        <fullName evidence="4">Alpha/beta hydrolase family protein</fullName>
    </recommendedName>
</protein>
<name>A0A518ID43_9PLAN</name>
<feature type="chain" id="PRO_5022092836" description="Alpha/beta hydrolase family protein" evidence="1">
    <location>
        <begin position="29"/>
        <end position="346"/>
    </location>
</feature>
<dbReference type="SUPFAM" id="SSF53474">
    <property type="entry name" value="alpha/beta-Hydrolases"/>
    <property type="match status" value="1"/>
</dbReference>